<dbReference type="SUPFAM" id="SSF51735">
    <property type="entry name" value="NAD(P)-binding Rossmann-fold domains"/>
    <property type="match status" value="1"/>
</dbReference>
<dbReference type="EMBL" id="JBDNCH010000002">
    <property type="protein sequence ID" value="MEN9061404.1"/>
    <property type="molecule type" value="Genomic_DNA"/>
</dbReference>
<dbReference type="Gene3D" id="3.90.180.10">
    <property type="entry name" value="Medium-chain alcohol dehydrogenases, catalytic domain"/>
    <property type="match status" value="1"/>
</dbReference>
<dbReference type="PROSITE" id="PS00059">
    <property type="entry name" value="ADH_ZINC"/>
    <property type="match status" value="1"/>
</dbReference>
<organism evidence="9 10">
    <name type="scientific">Ponticoccus litoralis</name>
    <dbReference type="NCBI Taxonomy" id="422297"/>
    <lineage>
        <taxon>Bacteria</taxon>
        <taxon>Pseudomonadati</taxon>
        <taxon>Pseudomonadota</taxon>
        <taxon>Alphaproteobacteria</taxon>
        <taxon>Rhodobacterales</taxon>
        <taxon>Roseobacteraceae</taxon>
        <taxon>Ponticoccus</taxon>
    </lineage>
</organism>
<evidence type="ECO:0000256" key="4">
    <source>
        <dbReference type="ARBA" id="ARBA00022833"/>
    </source>
</evidence>
<dbReference type="RefSeq" id="WP_347166485.1">
    <property type="nucleotide sequence ID" value="NZ_JBDNCH010000002.1"/>
</dbReference>
<evidence type="ECO:0000256" key="6">
    <source>
        <dbReference type="ARBA" id="ARBA00023027"/>
    </source>
</evidence>
<dbReference type="CDD" id="cd08232">
    <property type="entry name" value="idonate-5-DH"/>
    <property type="match status" value="1"/>
</dbReference>
<dbReference type="Pfam" id="PF00107">
    <property type="entry name" value="ADH_zinc_N"/>
    <property type="match status" value="1"/>
</dbReference>
<dbReference type="PANTHER" id="PTHR43161">
    <property type="entry name" value="SORBITOL DEHYDROGENASE"/>
    <property type="match status" value="1"/>
</dbReference>
<name>A0AAW9S9B4_9RHOB</name>
<dbReference type="AlphaFoldDB" id="A0AAW9S9B4"/>
<sequence>MKALYAHAARDLRLSPCDAGDPGAGEVRLRLARGGICGSDLHYYQHGGFGTVRLKEPMILGHEVSGHVEAVGDGVEGLAPGDLVAVSPSRPCGACGECLRGLPNHCLNMRFYGSAMPFPHIQGAFREVIVADAAQCVKAEGLSAAEAAMAEPLSVTLHAVRRAGSLVGKRVLVTGSGPIGVLAVLCARRAGAEEIIVTDIADGVLGFAREAGADMTLNTLSDPEALAPYQQGKGSVDVLFECSGAEPALRGGIAALRSQGLAVQLGMSGDMSIPLMQVTAKELSLMGSFRFHEEFGTAVALMQKGLIDVKPLLTHSFAFDDFQKAFDTAGDRSRAMKVQLEIA</sequence>
<dbReference type="SMART" id="SM00829">
    <property type="entry name" value="PKS_ER"/>
    <property type="match status" value="1"/>
</dbReference>
<evidence type="ECO:0000256" key="3">
    <source>
        <dbReference type="ARBA" id="ARBA00022723"/>
    </source>
</evidence>
<dbReference type="InterPro" id="IPR011032">
    <property type="entry name" value="GroES-like_sf"/>
</dbReference>
<dbReference type="InterPro" id="IPR013154">
    <property type="entry name" value="ADH-like_N"/>
</dbReference>
<evidence type="ECO:0000256" key="2">
    <source>
        <dbReference type="ARBA" id="ARBA00008072"/>
    </source>
</evidence>
<dbReference type="InterPro" id="IPR013149">
    <property type="entry name" value="ADH-like_C"/>
</dbReference>
<evidence type="ECO:0000313" key="10">
    <source>
        <dbReference type="Proteomes" id="UP001428774"/>
    </source>
</evidence>
<dbReference type="GO" id="GO:0016616">
    <property type="term" value="F:oxidoreductase activity, acting on the CH-OH group of donors, NAD or NADP as acceptor"/>
    <property type="evidence" value="ECO:0007669"/>
    <property type="project" value="UniProtKB-ARBA"/>
</dbReference>
<evidence type="ECO:0000313" key="9">
    <source>
        <dbReference type="EMBL" id="MEN9061404.1"/>
    </source>
</evidence>
<dbReference type="InterPro" id="IPR036291">
    <property type="entry name" value="NAD(P)-bd_dom_sf"/>
</dbReference>
<dbReference type="Proteomes" id="UP001428774">
    <property type="component" value="Unassembled WGS sequence"/>
</dbReference>
<keyword evidence="4 7" id="KW-0862">Zinc</keyword>
<reference evidence="9 10" key="1">
    <citation type="submission" date="2024-05" db="EMBL/GenBank/DDBJ databases">
        <title>Genome sequence of Ponticoccus litoralis KCCM 90028.</title>
        <authorList>
            <person name="Kim J.M."/>
            <person name="Lee J.K."/>
            <person name="Choi B.J."/>
            <person name="Bayburt H."/>
            <person name="Baek J.H."/>
            <person name="Jeon C.O."/>
        </authorList>
    </citation>
    <scope>NUCLEOTIDE SEQUENCE [LARGE SCALE GENOMIC DNA]</scope>
    <source>
        <strain evidence="9 10">KCCM 90028</strain>
    </source>
</reference>
<dbReference type="SUPFAM" id="SSF50129">
    <property type="entry name" value="GroES-like"/>
    <property type="match status" value="1"/>
</dbReference>
<protein>
    <submittedName>
        <fullName evidence="9">L-idonate 5-dehydrogenase</fullName>
    </submittedName>
</protein>
<evidence type="ECO:0000259" key="8">
    <source>
        <dbReference type="PROSITE" id="PS51379"/>
    </source>
</evidence>
<keyword evidence="10" id="KW-1185">Reference proteome</keyword>
<evidence type="ECO:0000256" key="1">
    <source>
        <dbReference type="ARBA" id="ARBA00001947"/>
    </source>
</evidence>
<dbReference type="PANTHER" id="PTHR43161:SF9">
    <property type="entry name" value="SORBITOL DEHYDROGENASE"/>
    <property type="match status" value="1"/>
</dbReference>
<dbReference type="InterPro" id="IPR020843">
    <property type="entry name" value="ER"/>
</dbReference>
<accession>A0AAW9S9B4</accession>
<feature type="domain" description="4Fe-4S ferredoxin-type" evidence="8">
    <location>
        <begin position="82"/>
        <end position="112"/>
    </location>
</feature>
<keyword evidence="3 7" id="KW-0479">Metal-binding</keyword>
<dbReference type="InterPro" id="IPR017896">
    <property type="entry name" value="4Fe4S_Fe-S-bd"/>
</dbReference>
<dbReference type="InterPro" id="IPR002328">
    <property type="entry name" value="ADH_Zn_CS"/>
</dbReference>
<evidence type="ECO:0000256" key="5">
    <source>
        <dbReference type="ARBA" id="ARBA00023002"/>
    </source>
</evidence>
<comment type="caution">
    <text evidence="9">The sequence shown here is derived from an EMBL/GenBank/DDBJ whole genome shotgun (WGS) entry which is preliminary data.</text>
</comment>
<gene>
    <name evidence="9" type="ORF">ABFB10_10465</name>
</gene>
<dbReference type="Gene3D" id="3.40.50.720">
    <property type="entry name" value="NAD(P)-binding Rossmann-like Domain"/>
    <property type="match status" value="1"/>
</dbReference>
<comment type="cofactor">
    <cofactor evidence="1 7">
        <name>Zn(2+)</name>
        <dbReference type="ChEBI" id="CHEBI:29105"/>
    </cofactor>
</comment>
<keyword evidence="6" id="KW-0520">NAD</keyword>
<proteinExistence type="inferred from homology"/>
<dbReference type="Pfam" id="PF08240">
    <property type="entry name" value="ADH_N"/>
    <property type="match status" value="1"/>
</dbReference>
<dbReference type="GO" id="GO:0008270">
    <property type="term" value="F:zinc ion binding"/>
    <property type="evidence" value="ECO:0007669"/>
    <property type="project" value="InterPro"/>
</dbReference>
<comment type="similarity">
    <text evidence="2 7">Belongs to the zinc-containing alcohol dehydrogenase family.</text>
</comment>
<dbReference type="FunFam" id="3.40.50.720:FF:000068">
    <property type="entry name" value="Sorbitol dehydrogenase"/>
    <property type="match status" value="1"/>
</dbReference>
<dbReference type="PROSITE" id="PS51379">
    <property type="entry name" value="4FE4S_FER_2"/>
    <property type="match status" value="1"/>
</dbReference>
<evidence type="ECO:0000256" key="7">
    <source>
        <dbReference type="RuleBase" id="RU361277"/>
    </source>
</evidence>
<keyword evidence="5" id="KW-0560">Oxidoreductase</keyword>